<dbReference type="InterPro" id="IPR006771">
    <property type="entry name" value="CetA-like"/>
</dbReference>
<evidence type="ECO:0000313" key="2">
    <source>
        <dbReference type="EMBL" id="KAG7289147.1"/>
    </source>
</evidence>
<accession>A0AAD4F0G4</accession>
<keyword evidence="3" id="KW-1185">Reference proteome</keyword>
<comment type="caution">
    <text evidence="2">The sequence shown here is derived from an EMBL/GenBank/DDBJ whole genome shotgun (WGS) entry which is preliminary data.</text>
</comment>
<evidence type="ECO:0008006" key="4">
    <source>
        <dbReference type="Google" id="ProtNLM"/>
    </source>
</evidence>
<evidence type="ECO:0000313" key="3">
    <source>
        <dbReference type="Proteomes" id="UP001197093"/>
    </source>
</evidence>
<sequence length="179" mass="18598">MLAKLVLLAFAALSPLTSAAVIRRAPGIRPVAVSPRQGTSPSIGLASIVNNCNETVHIWSVGQNIAGPFNINRGGVYAEQFTRDPVSGGKALKLTLIPNGIFNGAAQTIFAYNLDGTGKIWYDLSDVFGNAFTGRKLVVTSADPTCPTITFPNGVPPGGSQVKVCPDASKDVTLTLCAA</sequence>
<reference evidence="2" key="1">
    <citation type="submission" date="2023-02" db="EMBL/GenBank/DDBJ databases">
        <authorList>
            <person name="Palmer J.M."/>
        </authorList>
    </citation>
    <scope>NUCLEOTIDE SEQUENCE</scope>
    <source>
        <strain evidence="2">FW57</strain>
    </source>
</reference>
<dbReference type="AlphaFoldDB" id="A0AAD4F0G4"/>
<keyword evidence="1" id="KW-0732">Signal</keyword>
<organism evidence="2 3">
    <name type="scientific">Staphylotrichum longicolle</name>
    <dbReference type="NCBI Taxonomy" id="669026"/>
    <lineage>
        <taxon>Eukaryota</taxon>
        <taxon>Fungi</taxon>
        <taxon>Dikarya</taxon>
        <taxon>Ascomycota</taxon>
        <taxon>Pezizomycotina</taxon>
        <taxon>Sordariomycetes</taxon>
        <taxon>Sordariomycetidae</taxon>
        <taxon>Sordariales</taxon>
        <taxon>Chaetomiaceae</taxon>
        <taxon>Staphylotrichum</taxon>
    </lineage>
</organism>
<name>A0AAD4F0G4_9PEZI</name>
<dbReference type="Proteomes" id="UP001197093">
    <property type="component" value="Unassembled WGS sequence"/>
</dbReference>
<feature type="signal peptide" evidence="1">
    <location>
        <begin position="1"/>
        <end position="19"/>
    </location>
</feature>
<feature type="chain" id="PRO_5042148628" description="Bys1 family protein" evidence="1">
    <location>
        <begin position="20"/>
        <end position="179"/>
    </location>
</feature>
<dbReference type="PANTHER" id="PTHR36195:SF4">
    <property type="entry name" value="DOMAIN PROTEIN, PUTATIVE (AFU_ORTHOLOGUE AFUA_5G01990)-RELATED"/>
    <property type="match status" value="1"/>
</dbReference>
<dbReference type="PANTHER" id="PTHR36195">
    <property type="entry name" value="DOMAIN PROTEIN, PUTATIVE (AFU_ORTHOLOGUE AFUA_5G01990)-RELATED-RELATED"/>
    <property type="match status" value="1"/>
</dbReference>
<dbReference type="Pfam" id="PF04681">
    <property type="entry name" value="Bys1"/>
    <property type="match status" value="1"/>
</dbReference>
<evidence type="ECO:0000256" key="1">
    <source>
        <dbReference type="SAM" id="SignalP"/>
    </source>
</evidence>
<dbReference type="EMBL" id="JAHCVI010000002">
    <property type="protein sequence ID" value="KAG7289147.1"/>
    <property type="molecule type" value="Genomic_DNA"/>
</dbReference>
<protein>
    <recommendedName>
        <fullName evidence="4">Bys1 family protein</fullName>
    </recommendedName>
</protein>
<gene>
    <name evidence="2" type="ORF">NEMBOFW57_005510</name>
</gene>
<proteinExistence type="predicted"/>